<feature type="transmembrane region" description="Helical" evidence="8">
    <location>
        <begin position="308"/>
        <end position="328"/>
    </location>
</feature>
<keyword evidence="3 8" id="KW-1133">Transmembrane helix</keyword>
<feature type="transmembrane region" description="Helical" evidence="8">
    <location>
        <begin position="422"/>
        <end position="443"/>
    </location>
</feature>
<comment type="subcellular location">
    <subcellularLocation>
        <location evidence="1">Membrane</location>
        <topology evidence="1">Multi-pass membrane protein</topology>
    </subcellularLocation>
</comment>
<dbReference type="InterPro" id="IPR010291">
    <property type="entry name" value="Ion_channel_UNC-93"/>
</dbReference>
<gene>
    <name evidence="10" type="ORF">ALAG00032_LOCUS6189</name>
</gene>
<dbReference type="InterPro" id="IPR051617">
    <property type="entry name" value="UNC-93-like_regulator"/>
</dbReference>
<feature type="transmembrane region" description="Helical" evidence="8">
    <location>
        <begin position="449"/>
        <end position="472"/>
    </location>
</feature>
<proteinExistence type="predicted"/>
<evidence type="ECO:0000256" key="3">
    <source>
        <dbReference type="ARBA" id="ARBA00022989"/>
    </source>
</evidence>
<keyword evidence="2 8" id="KW-0812">Transmembrane</keyword>
<evidence type="ECO:0000256" key="2">
    <source>
        <dbReference type="ARBA" id="ARBA00022692"/>
    </source>
</evidence>
<feature type="transmembrane region" description="Helical" evidence="8">
    <location>
        <begin position="116"/>
        <end position="139"/>
    </location>
</feature>
<evidence type="ECO:0000256" key="1">
    <source>
        <dbReference type="ARBA" id="ARBA00004141"/>
    </source>
</evidence>
<evidence type="ECO:0000313" key="10">
    <source>
        <dbReference type="EMBL" id="CAE0365446.1"/>
    </source>
</evidence>
<reference evidence="10" key="1">
    <citation type="submission" date="2021-01" db="EMBL/GenBank/DDBJ databases">
        <authorList>
            <person name="Corre E."/>
            <person name="Pelletier E."/>
            <person name="Niang G."/>
            <person name="Scheremetjew M."/>
            <person name="Finn R."/>
            <person name="Kale V."/>
            <person name="Holt S."/>
            <person name="Cochrane G."/>
            <person name="Meng A."/>
            <person name="Brown T."/>
            <person name="Cohen L."/>
        </authorList>
    </citation>
    <scope>NUCLEOTIDE SEQUENCE</scope>
    <source>
        <strain evidence="10">CCMP1510</strain>
    </source>
</reference>
<dbReference type="PANTHER" id="PTHR23294:SF0">
    <property type="entry name" value="UNC93-LIKE PROTEIN MFSD11"/>
    <property type="match status" value="1"/>
</dbReference>
<name>A0A7S3JUI5_9STRA</name>
<evidence type="ECO:0000256" key="4">
    <source>
        <dbReference type="ARBA" id="ARBA00023136"/>
    </source>
</evidence>
<accession>A0A7S3JUI5</accession>
<dbReference type="InterPro" id="IPR036259">
    <property type="entry name" value="MFS_trans_sf"/>
</dbReference>
<dbReference type="PROSITE" id="PS50850">
    <property type="entry name" value="MFS"/>
    <property type="match status" value="1"/>
</dbReference>
<feature type="transmembrane region" description="Helical" evidence="8">
    <location>
        <begin position="274"/>
        <end position="296"/>
    </location>
</feature>
<feature type="transmembrane region" description="Helical" evidence="8">
    <location>
        <begin position="93"/>
        <end position="110"/>
    </location>
</feature>
<feature type="transmembrane region" description="Helical" evidence="8">
    <location>
        <begin position="151"/>
        <end position="173"/>
    </location>
</feature>
<feature type="domain" description="Major facilitator superfamily (MFS) profile" evidence="9">
    <location>
        <begin position="274"/>
        <end position="483"/>
    </location>
</feature>
<dbReference type="InterPro" id="IPR020846">
    <property type="entry name" value="MFS_dom"/>
</dbReference>
<dbReference type="PANTHER" id="PTHR23294">
    <property type="entry name" value="ET TRANSLATION PRODUCT-RELATED"/>
    <property type="match status" value="1"/>
</dbReference>
<dbReference type="EMBL" id="HBIJ01008770">
    <property type="protein sequence ID" value="CAE0365446.1"/>
    <property type="molecule type" value="Transcribed_RNA"/>
</dbReference>
<feature type="transmembrane region" description="Helical" evidence="8">
    <location>
        <begin position="380"/>
        <end position="401"/>
    </location>
</feature>
<feature type="transmembrane region" description="Helical" evidence="8">
    <location>
        <begin position="64"/>
        <end position="81"/>
    </location>
</feature>
<dbReference type="Gene3D" id="1.20.1250.20">
    <property type="entry name" value="MFS general substrate transporter like domains"/>
    <property type="match status" value="2"/>
</dbReference>
<evidence type="ECO:0000259" key="9">
    <source>
        <dbReference type="PROSITE" id="PS50850"/>
    </source>
</evidence>
<keyword evidence="5" id="KW-0325">Glycoprotein</keyword>
<evidence type="ECO:0000256" key="7">
    <source>
        <dbReference type="ARBA" id="ARBA00041910"/>
    </source>
</evidence>
<dbReference type="GO" id="GO:0016020">
    <property type="term" value="C:membrane"/>
    <property type="evidence" value="ECO:0007669"/>
    <property type="project" value="UniProtKB-SubCell"/>
</dbReference>
<protein>
    <recommendedName>
        <fullName evidence="6">UNC93-like protein MFSD11</fullName>
    </recommendedName>
    <alternativeName>
        <fullName evidence="7">Major facilitator superfamily domain-containing protein 11</fullName>
    </alternativeName>
</protein>
<dbReference type="Pfam" id="PF05978">
    <property type="entry name" value="UNC-93"/>
    <property type="match status" value="1"/>
</dbReference>
<dbReference type="GO" id="GO:0022857">
    <property type="term" value="F:transmembrane transporter activity"/>
    <property type="evidence" value="ECO:0007669"/>
    <property type="project" value="InterPro"/>
</dbReference>
<evidence type="ECO:0000256" key="8">
    <source>
        <dbReference type="SAM" id="Phobius"/>
    </source>
</evidence>
<evidence type="ECO:0000256" key="5">
    <source>
        <dbReference type="ARBA" id="ARBA00023180"/>
    </source>
</evidence>
<sequence length="483" mass="53206">MSWYDYCLRSLGVRTKDAQSKRIAIMSVGFLGVFMAFNTTQMVLSTALQHFHGSVSHMTYDLGSASLMTMYLSTMPSLWFIPRIIRRRGPVPVMIIGGLCYVFYITSLIWPWEPAVYLTSCLVGFGQAAIWVSQGVVLSSNSDEEQRGSDAGLFWGIYSASGITGPLIGFFVYQGASDTGFFLFSTMCASVGTAVFLRLLPTKTGGGAYYSSAVPVQQETFLHDDEFLTERKPLVSPPKKKNTFSDDEEQDNTVLFSIIETYFPSGWTCDRVVILFKLLPFMFFVGISDAFINASFPLMFAQRNDQEAAVFLVFLGWGIMETFGALAFSRFSDTMGRNFLLCISAVIYLIGYTACILILFADGISDSLPSEIALVLRFDVYRVSWLAFIAGACFGLADTLNNTQAFAILGDHFPEARFSVDVYAIYQFLQALGMAIGFALSLLTPVSWLNSSILIGVQLISLTASLLGILACPSSMKIRTLSS</sequence>
<organism evidence="10">
    <name type="scientific">Aureoumbra lagunensis</name>
    <dbReference type="NCBI Taxonomy" id="44058"/>
    <lineage>
        <taxon>Eukaryota</taxon>
        <taxon>Sar</taxon>
        <taxon>Stramenopiles</taxon>
        <taxon>Ochrophyta</taxon>
        <taxon>Pelagophyceae</taxon>
        <taxon>Pelagomonadales</taxon>
        <taxon>Aureoumbra</taxon>
    </lineage>
</organism>
<dbReference type="SUPFAM" id="SSF103473">
    <property type="entry name" value="MFS general substrate transporter"/>
    <property type="match status" value="2"/>
</dbReference>
<dbReference type="AlphaFoldDB" id="A0A7S3JUI5"/>
<feature type="transmembrane region" description="Helical" evidence="8">
    <location>
        <begin position="23"/>
        <end position="44"/>
    </location>
</feature>
<keyword evidence="4 8" id="KW-0472">Membrane</keyword>
<evidence type="ECO:0000256" key="6">
    <source>
        <dbReference type="ARBA" id="ARBA00040302"/>
    </source>
</evidence>
<feature type="transmembrane region" description="Helical" evidence="8">
    <location>
        <begin position="179"/>
        <end position="200"/>
    </location>
</feature>
<feature type="transmembrane region" description="Helical" evidence="8">
    <location>
        <begin position="340"/>
        <end position="360"/>
    </location>
</feature>